<gene>
    <name evidence="2" type="ORF">WN944_026757</name>
</gene>
<organism evidence="2 3">
    <name type="scientific">Citrus x changshan-huyou</name>
    <dbReference type="NCBI Taxonomy" id="2935761"/>
    <lineage>
        <taxon>Eukaryota</taxon>
        <taxon>Viridiplantae</taxon>
        <taxon>Streptophyta</taxon>
        <taxon>Embryophyta</taxon>
        <taxon>Tracheophyta</taxon>
        <taxon>Spermatophyta</taxon>
        <taxon>Magnoliopsida</taxon>
        <taxon>eudicotyledons</taxon>
        <taxon>Gunneridae</taxon>
        <taxon>Pentapetalae</taxon>
        <taxon>rosids</taxon>
        <taxon>malvids</taxon>
        <taxon>Sapindales</taxon>
        <taxon>Rutaceae</taxon>
        <taxon>Aurantioideae</taxon>
        <taxon>Citrus</taxon>
    </lineage>
</organism>
<keyword evidence="3" id="KW-1185">Reference proteome</keyword>
<evidence type="ECO:0000313" key="3">
    <source>
        <dbReference type="Proteomes" id="UP001428341"/>
    </source>
</evidence>
<protein>
    <submittedName>
        <fullName evidence="2">Uncharacterized protein</fullName>
    </submittedName>
</protein>
<evidence type="ECO:0000313" key="2">
    <source>
        <dbReference type="EMBL" id="KAK9174753.1"/>
    </source>
</evidence>
<sequence length="61" mass="6757">MDDDGNQTQGDSATSVTHGGLRRRGSKEYGWNKALAQSLKDMSSENENEGHRIPTSKESYQ</sequence>
<feature type="compositionally biased region" description="Polar residues" evidence="1">
    <location>
        <begin position="1"/>
        <end position="17"/>
    </location>
</feature>
<evidence type="ECO:0000256" key="1">
    <source>
        <dbReference type="SAM" id="MobiDB-lite"/>
    </source>
</evidence>
<dbReference type="Proteomes" id="UP001428341">
    <property type="component" value="Unassembled WGS sequence"/>
</dbReference>
<accession>A0AAP0Q8H9</accession>
<name>A0AAP0Q8H9_9ROSI</name>
<dbReference type="EMBL" id="JBCGBO010000025">
    <property type="protein sequence ID" value="KAK9174753.1"/>
    <property type="molecule type" value="Genomic_DNA"/>
</dbReference>
<reference evidence="2 3" key="1">
    <citation type="submission" date="2024-05" db="EMBL/GenBank/DDBJ databases">
        <title>Haplotype-resolved chromosome-level genome assembly of Huyou (Citrus changshanensis).</title>
        <authorList>
            <person name="Miao C."/>
            <person name="Chen W."/>
            <person name="Wu Y."/>
            <person name="Wang L."/>
            <person name="Zhao S."/>
            <person name="Grierson D."/>
            <person name="Xu C."/>
            <person name="Chen K."/>
        </authorList>
    </citation>
    <scope>NUCLEOTIDE SEQUENCE [LARGE SCALE GENOMIC DNA]</scope>
    <source>
        <strain evidence="2">01-14</strain>
        <tissue evidence="2">Leaf</tissue>
    </source>
</reference>
<proteinExistence type="predicted"/>
<comment type="caution">
    <text evidence="2">The sequence shown here is derived from an EMBL/GenBank/DDBJ whole genome shotgun (WGS) entry which is preliminary data.</text>
</comment>
<feature type="region of interest" description="Disordered" evidence="1">
    <location>
        <begin position="1"/>
        <end position="61"/>
    </location>
</feature>
<dbReference type="AlphaFoldDB" id="A0AAP0Q8H9"/>